<evidence type="ECO:0000313" key="2">
    <source>
        <dbReference type="EMBL" id="GBM58888.1"/>
    </source>
</evidence>
<comment type="caution">
    <text evidence="2">The sequence shown here is derived from an EMBL/GenBank/DDBJ whole genome shotgun (WGS) entry which is preliminary data.</text>
</comment>
<accession>A0A4Y2H2B7</accession>
<protein>
    <recommendedName>
        <fullName evidence="4">Pre-C2HC domain-containing protein</fullName>
    </recommendedName>
</protein>
<dbReference type="OrthoDB" id="6437729at2759"/>
<dbReference type="Proteomes" id="UP000499080">
    <property type="component" value="Unassembled WGS sequence"/>
</dbReference>
<proteinExistence type="predicted"/>
<feature type="compositionally biased region" description="Polar residues" evidence="1">
    <location>
        <begin position="177"/>
        <end position="192"/>
    </location>
</feature>
<evidence type="ECO:0008006" key="4">
    <source>
        <dbReference type="Google" id="ProtNLM"/>
    </source>
</evidence>
<dbReference type="EMBL" id="BGPR01001654">
    <property type="protein sequence ID" value="GBM58888.1"/>
    <property type="molecule type" value="Genomic_DNA"/>
</dbReference>
<evidence type="ECO:0000313" key="3">
    <source>
        <dbReference type="Proteomes" id="UP000499080"/>
    </source>
</evidence>
<organism evidence="2 3">
    <name type="scientific">Araneus ventricosus</name>
    <name type="common">Orbweaver spider</name>
    <name type="synonym">Epeira ventricosa</name>
    <dbReference type="NCBI Taxonomy" id="182803"/>
    <lineage>
        <taxon>Eukaryota</taxon>
        <taxon>Metazoa</taxon>
        <taxon>Ecdysozoa</taxon>
        <taxon>Arthropoda</taxon>
        <taxon>Chelicerata</taxon>
        <taxon>Arachnida</taxon>
        <taxon>Araneae</taxon>
        <taxon>Araneomorphae</taxon>
        <taxon>Entelegynae</taxon>
        <taxon>Araneoidea</taxon>
        <taxon>Araneidae</taxon>
        <taxon>Araneus</taxon>
    </lineage>
</organism>
<evidence type="ECO:0000256" key="1">
    <source>
        <dbReference type="SAM" id="MobiDB-lite"/>
    </source>
</evidence>
<name>A0A4Y2H2B7_ARAVE</name>
<sequence length="310" mass="35171">MDFNLTEDEIVDSIVECGEDISLEDLHLHYGLLARKEHTERATEWMIKLQTMAVNKYGEGTIPGTTLYSDIRKPGNSEQTISTNFNNPTPISFDLTLEIPPNSSANNMEVDLGNNQTAENMESNDILSLSDSSTDTEIEDEAGFKTVARKKRKKSNSENHGKGKRVHENPNVKKKNSIPTSNKFTPLTNLPNDQTIEQVPPIIIRKFDNFKLLMQRLNEVQKISCAAKPKGEFMHVFCNSSTDHRNITEYLDTEKIQYYVVPPAAKKPVKVVIKGLPIDYPTEEIKNNLTKLNFRVDKVNQLKNSKIRVH</sequence>
<feature type="compositionally biased region" description="Basic and acidic residues" evidence="1">
    <location>
        <begin position="155"/>
        <end position="171"/>
    </location>
</feature>
<reference evidence="2 3" key="1">
    <citation type="journal article" date="2019" name="Sci. Rep.">
        <title>Orb-weaving spider Araneus ventricosus genome elucidates the spidroin gene catalogue.</title>
        <authorList>
            <person name="Kono N."/>
            <person name="Nakamura H."/>
            <person name="Ohtoshi R."/>
            <person name="Moran D.A.P."/>
            <person name="Shinohara A."/>
            <person name="Yoshida Y."/>
            <person name="Fujiwara M."/>
            <person name="Mori M."/>
            <person name="Tomita M."/>
            <person name="Arakawa K."/>
        </authorList>
    </citation>
    <scope>NUCLEOTIDE SEQUENCE [LARGE SCALE GENOMIC DNA]</scope>
</reference>
<dbReference type="AlphaFoldDB" id="A0A4Y2H2B7"/>
<keyword evidence="3" id="KW-1185">Reference proteome</keyword>
<gene>
    <name evidence="2" type="ORF">AVEN_11525_1</name>
</gene>
<feature type="region of interest" description="Disordered" evidence="1">
    <location>
        <begin position="129"/>
        <end position="192"/>
    </location>
</feature>